<feature type="transmembrane region" description="Helical" evidence="1">
    <location>
        <begin position="74"/>
        <end position="92"/>
    </location>
</feature>
<protein>
    <submittedName>
        <fullName evidence="2">Uncharacterized protein</fullName>
    </submittedName>
</protein>
<keyword evidence="1" id="KW-0812">Transmembrane</keyword>
<dbReference type="AlphaFoldDB" id="A0A075MSM2"/>
<evidence type="ECO:0000256" key="1">
    <source>
        <dbReference type="SAM" id="Phobius"/>
    </source>
</evidence>
<dbReference type="HOGENOM" id="CLU_920106_0_0_2"/>
<accession>A0A075MSM2</accession>
<keyword evidence="1" id="KW-1133">Transmembrane helix</keyword>
<sequence length="302" mass="32459">MAIDQSTLIQINATIIAGAIVLLTINAAIDITHSAFNRYAVTLTALAIIIPFAGSSIRAFDEKELDAAKKLTQGGFGVLIIGLAALAFLVLFDDVRGVTAPVKVDSNMTSIVDSGQPQIAIDPLTWATVGLAVGTFVLAIVAFFSLRESKKLRIEAQLPNFAVEPAQQFGDRMLRLNLVNNGQGASGIMARCNWGKDLYTLTNSKSTYILSLAKGGYAGLDVPIDQIKLNGEILKIMLECKDSSGQDYTAEVLLDFNKIQGSGITIAYQNNYFLTLYDAIKGVSDKLYNINSAIDKVASKIK</sequence>
<dbReference type="EMBL" id="CP007174">
    <property type="protein sequence ID" value="AIF84153.1"/>
    <property type="molecule type" value="Genomic_DNA"/>
</dbReference>
<keyword evidence="3" id="KW-1185">Reference proteome</keyword>
<proteinExistence type="predicted"/>
<gene>
    <name evidence="2" type="ORF">NTE_02098</name>
</gene>
<keyword evidence="1" id="KW-0472">Membrane</keyword>
<name>A0A075MSM2_9ARCH</name>
<dbReference type="GeneID" id="41597831"/>
<dbReference type="KEGG" id="nev:NTE_02098"/>
<evidence type="ECO:0000313" key="3">
    <source>
        <dbReference type="Proteomes" id="UP000028194"/>
    </source>
</evidence>
<organism evidence="2 3">
    <name type="scientific">Candidatus Nitrososphaera evergladensis SR1</name>
    <dbReference type="NCBI Taxonomy" id="1459636"/>
    <lineage>
        <taxon>Archaea</taxon>
        <taxon>Nitrososphaerota</taxon>
        <taxon>Nitrososphaeria</taxon>
        <taxon>Nitrososphaerales</taxon>
        <taxon>Nitrososphaeraceae</taxon>
        <taxon>Nitrososphaera</taxon>
    </lineage>
</organism>
<feature type="transmembrane region" description="Helical" evidence="1">
    <location>
        <begin position="35"/>
        <end position="53"/>
    </location>
</feature>
<reference evidence="2 3" key="1">
    <citation type="journal article" date="2014" name="PLoS ONE">
        <title>Genome Sequence of Candidatus Nitrososphaera evergladensis from Group I.1b Enriched from Everglades Soil Reveals Novel Genomic Features of the Ammonia-Oxidizing Archaea.</title>
        <authorList>
            <person name="Zhalnina K.V."/>
            <person name="Dias R."/>
            <person name="Leonard M.T."/>
            <person name="Dorr de Quadros P."/>
            <person name="Camargo F.A."/>
            <person name="Drew J.C."/>
            <person name="Farmerie W.G."/>
            <person name="Daroub S.H."/>
            <person name="Triplett E.W."/>
        </authorList>
    </citation>
    <scope>NUCLEOTIDE SEQUENCE [LARGE SCALE GENOMIC DNA]</scope>
    <source>
        <strain evidence="2 3">SR1</strain>
    </source>
</reference>
<dbReference type="Proteomes" id="UP000028194">
    <property type="component" value="Chromosome"/>
</dbReference>
<feature type="transmembrane region" description="Helical" evidence="1">
    <location>
        <begin position="124"/>
        <end position="146"/>
    </location>
</feature>
<evidence type="ECO:0000313" key="2">
    <source>
        <dbReference type="EMBL" id="AIF84153.1"/>
    </source>
</evidence>
<feature type="transmembrane region" description="Helical" evidence="1">
    <location>
        <begin position="7"/>
        <end position="29"/>
    </location>
</feature>
<dbReference type="RefSeq" id="WP_148700780.1">
    <property type="nucleotide sequence ID" value="NZ_CP007174.1"/>
</dbReference>